<feature type="transmembrane region" description="Helical" evidence="1">
    <location>
        <begin position="50"/>
        <end position="75"/>
    </location>
</feature>
<dbReference type="InterPro" id="IPR003425">
    <property type="entry name" value="CCB3/YggT"/>
</dbReference>
<reference evidence="2" key="1">
    <citation type="submission" date="2024-07" db="EMBL/GenBank/DDBJ databases">
        <authorList>
            <person name="Li X.-J."/>
            <person name="Wang X."/>
        </authorList>
    </citation>
    <scope>NUCLEOTIDE SEQUENCE</scope>
    <source>
        <strain evidence="2">HSP-342</strain>
    </source>
</reference>
<dbReference type="KEGG" id="lmes:AB8B23_05285"/>
<dbReference type="AlphaFoldDB" id="A0AB39VE63"/>
<dbReference type="RefSeq" id="WP_369713756.1">
    <property type="nucleotide sequence ID" value="NZ_CP165646.1"/>
</dbReference>
<gene>
    <name evidence="2" type="ORF">AB8B23_05285</name>
</gene>
<dbReference type="EMBL" id="CP165646">
    <property type="protein sequence ID" value="XDU65568.1"/>
    <property type="molecule type" value="Genomic_DNA"/>
</dbReference>
<keyword evidence="1" id="KW-0472">Membrane</keyword>
<keyword evidence="1" id="KW-1133">Transmembrane helix</keyword>
<organism evidence="2">
    <name type="scientific">Leptotrichia mesophila</name>
    <dbReference type="NCBI Taxonomy" id="3239303"/>
    <lineage>
        <taxon>Bacteria</taxon>
        <taxon>Fusobacteriati</taxon>
        <taxon>Fusobacteriota</taxon>
        <taxon>Fusobacteriia</taxon>
        <taxon>Fusobacteriales</taxon>
        <taxon>Leptotrichiaceae</taxon>
        <taxon>Leptotrichia</taxon>
    </lineage>
</organism>
<keyword evidence="1" id="KW-0812">Transmembrane</keyword>
<evidence type="ECO:0000256" key="1">
    <source>
        <dbReference type="SAM" id="Phobius"/>
    </source>
</evidence>
<evidence type="ECO:0000313" key="2">
    <source>
        <dbReference type="EMBL" id="XDU65568.1"/>
    </source>
</evidence>
<dbReference type="Pfam" id="PF02325">
    <property type="entry name" value="CCB3_YggT"/>
    <property type="match status" value="1"/>
</dbReference>
<sequence>MILDIVIAVILKLFDLYALLILVNILGTWIDPYNQIGLFQWVRKVTEPYLRMFKIIIPIGSMNLDISAMLGLMILELIKEIFVRTVLLGSF</sequence>
<name>A0AB39VE63_9FUSO</name>
<accession>A0AB39VE63</accession>
<protein>
    <submittedName>
        <fullName evidence="2">YggT family protein</fullName>
    </submittedName>
</protein>
<dbReference type="GO" id="GO:0016020">
    <property type="term" value="C:membrane"/>
    <property type="evidence" value="ECO:0007669"/>
    <property type="project" value="InterPro"/>
</dbReference>
<feature type="transmembrane region" description="Helical" evidence="1">
    <location>
        <begin position="7"/>
        <end position="30"/>
    </location>
</feature>
<proteinExistence type="predicted"/>